<keyword evidence="2" id="KW-1185">Reference proteome</keyword>
<dbReference type="Proteomes" id="UP000241507">
    <property type="component" value="Chromosome"/>
</dbReference>
<evidence type="ECO:0000313" key="2">
    <source>
        <dbReference type="Proteomes" id="UP000241507"/>
    </source>
</evidence>
<proteinExistence type="predicted"/>
<reference evidence="2" key="1">
    <citation type="submission" date="2018-03" db="EMBL/GenBank/DDBJ databases">
        <title>Gramella fulva sp. nov., isolated from a dry surface of tidal flat.</title>
        <authorList>
            <person name="Hwang S.H."/>
            <person name="Hwang W.M."/>
            <person name="Kang K."/>
            <person name="Ahn T.-Y."/>
        </authorList>
    </citation>
    <scope>NUCLEOTIDE SEQUENCE [LARGE SCALE GENOMIC DNA]</scope>
    <source>
        <strain evidence="2">SH35</strain>
    </source>
</reference>
<organism evidence="1 2">
    <name type="scientific">Christiangramia fulva</name>
    <dbReference type="NCBI Taxonomy" id="2126553"/>
    <lineage>
        <taxon>Bacteria</taxon>
        <taxon>Pseudomonadati</taxon>
        <taxon>Bacteroidota</taxon>
        <taxon>Flavobacteriia</taxon>
        <taxon>Flavobacteriales</taxon>
        <taxon>Flavobacteriaceae</taxon>
        <taxon>Christiangramia</taxon>
    </lineage>
</organism>
<dbReference type="KEGG" id="grs:C7S20_12635"/>
<gene>
    <name evidence="1" type="ORF">C7S20_12635</name>
</gene>
<dbReference type="AlphaFoldDB" id="A0A2R3Z755"/>
<protein>
    <submittedName>
        <fullName evidence="1">Uncharacterized protein</fullName>
    </submittedName>
</protein>
<evidence type="ECO:0000313" key="1">
    <source>
        <dbReference type="EMBL" id="AVR46032.1"/>
    </source>
</evidence>
<name>A0A2R3Z755_9FLAO</name>
<dbReference type="EMBL" id="CP028136">
    <property type="protein sequence ID" value="AVR46032.1"/>
    <property type="molecule type" value="Genomic_DNA"/>
</dbReference>
<accession>A0A2R3Z755</accession>
<sequence>MLHKVAPRCDIHERFASVAERAVQNQQFQFGLKIRIFSFLDLSGRPFQIFFLTKSPCSIGSKFEFFLIFYQIRNLCFRRLFKSFNFSRIFQLEFFPNIQFTKELSDLSNFT</sequence>